<gene>
    <name evidence="2" type="ORF">GGR39_001829</name>
</gene>
<dbReference type="Pfam" id="PF18478">
    <property type="entry name" value="PIN_10"/>
    <property type="match status" value="1"/>
</dbReference>
<organism evidence="2 3">
    <name type="scientific">Novosphingobium fluoreni</name>
    <dbReference type="NCBI Taxonomy" id="1391222"/>
    <lineage>
        <taxon>Bacteria</taxon>
        <taxon>Pseudomonadati</taxon>
        <taxon>Pseudomonadota</taxon>
        <taxon>Alphaproteobacteria</taxon>
        <taxon>Sphingomonadales</taxon>
        <taxon>Sphingomonadaceae</taxon>
        <taxon>Novosphingobium</taxon>
    </lineage>
</organism>
<dbReference type="InterPro" id="IPR041375">
    <property type="entry name" value="VapC45_PIN-like"/>
</dbReference>
<evidence type="ECO:0000259" key="1">
    <source>
        <dbReference type="Pfam" id="PF18478"/>
    </source>
</evidence>
<reference evidence="2 3" key="1">
    <citation type="submission" date="2020-08" db="EMBL/GenBank/DDBJ databases">
        <title>Genomic Encyclopedia of Type Strains, Phase IV (KMG-IV): sequencing the most valuable type-strain genomes for metagenomic binning, comparative biology and taxonomic classification.</title>
        <authorList>
            <person name="Goeker M."/>
        </authorList>
    </citation>
    <scope>NUCLEOTIDE SEQUENCE [LARGE SCALE GENOMIC DNA]</scope>
    <source>
        <strain evidence="2 3">DSM 27568</strain>
    </source>
</reference>
<dbReference type="Proteomes" id="UP000561459">
    <property type="component" value="Unassembled WGS sequence"/>
</dbReference>
<name>A0A7W6C213_9SPHN</name>
<protein>
    <recommendedName>
        <fullName evidence="1">VapC45 PIN like domain-containing protein</fullName>
    </recommendedName>
</protein>
<comment type="caution">
    <text evidence="2">The sequence shown here is derived from an EMBL/GenBank/DDBJ whole genome shotgun (WGS) entry which is preliminary data.</text>
</comment>
<evidence type="ECO:0000313" key="2">
    <source>
        <dbReference type="EMBL" id="MBB3940179.1"/>
    </source>
</evidence>
<sequence>MKLLVDNNLPPRLARGLGAFFDEEHIVIHIKEKFGRGNLSDEDWIKLLGREGHWCVLTADRNIAKKRPSRQLFLACGLIGFFPSPSVAKWPMERLAARLLTLWPSLVNLSESVSSGCYEISATGERLRGF</sequence>
<dbReference type="EMBL" id="JACIDY010000003">
    <property type="protein sequence ID" value="MBB3940179.1"/>
    <property type="molecule type" value="Genomic_DNA"/>
</dbReference>
<dbReference type="AlphaFoldDB" id="A0A7W6C213"/>
<dbReference type="RefSeq" id="WP_183616813.1">
    <property type="nucleotide sequence ID" value="NZ_JACIDY010000003.1"/>
</dbReference>
<evidence type="ECO:0000313" key="3">
    <source>
        <dbReference type="Proteomes" id="UP000561459"/>
    </source>
</evidence>
<keyword evidence="3" id="KW-1185">Reference proteome</keyword>
<accession>A0A7W6C213</accession>
<proteinExistence type="predicted"/>
<feature type="domain" description="VapC45 PIN like" evidence="1">
    <location>
        <begin position="1"/>
        <end position="82"/>
    </location>
</feature>